<accession>A0A0V1FTZ6</accession>
<feature type="transmembrane region" description="Helical" evidence="1">
    <location>
        <begin position="15"/>
        <end position="42"/>
    </location>
</feature>
<evidence type="ECO:0000313" key="2">
    <source>
        <dbReference type="EMBL" id="KRY89311.1"/>
    </source>
</evidence>
<comment type="caution">
    <text evidence="2">The sequence shown here is derived from an EMBL/GenBank/DDBJ whole genome shotgun (WGS) entry which is preliminary data.</text>
</comment>
<keyword evidence="1" id="KW-0472">Membrane</keyword>
<evidence type="ECO:0000256" key="1">
    <source>
        <dbReference type="SAM" id="Phobius"/>
    </source>
</evidence>
<dbReference type="EMBL" id="JYDT01000033">
    <property type="protein sequence ID" value="KRY89311.1"/>
    <property type="molecule type" value="Genomic_DNA"/>
</dbReference>
<dbReference type="AlphaFoldDB" id="A0A0V1FTZ6"/>
<gene>
    <name evidence="2" type="ORF">T4D_5333</name>
</gene>
<name>A0A0V1FTZ6_TRIPS</name>
<proteinExistence type="predicted"/>
<evidence type="ECO:0000313" key="3">
    <source>
        <dbReference type="Proteomes" id="UP000054995"/>
    </source>
</evidence>
<organism evidence="2 3">
    <name type="scientific">Trichinella pseudospiralis</name>
    <name type="common">Parasitic roundworm</name>
    <dbReference type="NCBI Taxonomy" id="6337"/>
    <lineage>
        <taxon>Eukaryota</taxon>
        <taxon>Metazoa</taxon>
        <taxon>Ecdysozoa</taxon>
        <taxon>Nematoda</taxon>
        <taxon>Enoplea</taxon>
        <taxon>Dorylaimia</taxon>
        <taxon>Trichinellida</taxon>
        <taxon>Trichinellidae</taxon>
        <taxon>Trichinella</taxon>
    </lineage>
</organism>
<keyword evidence="1" id="KW-0812">Transmembrane</keyword>
<dbReference type="Proteomes" id="UP000054995">
    <property type="component" value="Unassembled WGS sequence"/>
</dbReference>
<protein>
    <submittedName>
        <fullName evidence="2">Uncharacterized protein</fullName>
    </submittedName>
</protein>
<sequence length="59" mass="6823">MCVLYILNNIYSSPFYTYLSVLVADYANAPILIFVAFCLCFFKSTSLIHFAHRECSHHN</sequence>
<keyword evidence="1" id="KW-1133">Transmembrane helix</keyword>
<reference evidence="2 3" key="1">
    <citation type="submission" date="2015-01" db="EMBL/GenBank/DDBJ databases">
        <title>Evolution of Trichinella species and genotypes.</title>
        <authorList>
            <person name="Korhonen P.K."/>
            <person name="Edoardo P."/>
            <person name="Giuseppe L.R."/>
            <person name="Gasser R.B."/>
        </authorList>
    </citation>
    <scope>NUCLEOTIDE SEQUENCE [LARGE SCALE GENOMIC DNA]</scope>
    <source>
        <strain evidence="2">ISS470</strain>
    </source>
</reference>
<keyword evidence="3" id="KW-1185">Reference proteome</keyword>